<evidence type="ECO:0000256" key="1">
    <source>
        <dbReference type="ARBA" id="ARBA00004651"/>
    </source>
</evidence>
<keyword evidence="5 8" id="KW-0812">Transmembrane</keyword>
<dbReference type="AlphaFoldDB" id="A0AA37KSQ9"/>
<evidence type="ECO:0000313" key="9">
    <source>
        <dbReference type="EMBL" id="GKI17551.1"/>
    </source>
</evidence>
<evidence type="ECO:0000313" key="10">
    <source>
        <dbReference type="Proteomes" id="UP001055105"/>
    </source>
</evidence>
<proteinExistence type="inferred from homology"/>
<feature type="transmembrane region" description="Helical" evidence="8">
    <location>
        <begin position="65"/>
        <end position="91"/>
    </location>
</feature>
<gene>
    <name evidence="9" type="ORF">CE91St16_04590</name>
</gene>
<keyword evidence="7 8" id="KW-0472">Membrane</keyword>
<feature type="transmembrane region" description="Helical" evidence="8">
    <location>
        <begin position="34"/>
        <end position="53"/>
    </location>
</feature>
<accession>A0AA37KSQ9</accession>
<dbReference type="PANTHER" id="PTHR21716">
    <property type="entry name" value="TRANSMEMBRANE PROTEIN"/>
    <property type="match status" value="1"/>
</dbReference>
<dbReference type="InterPro" id="IPR002549">
    <property type="entry name" value="AI-2E-like"/>
</dbReference>
<feature type="transmembrane region" description="Helical" evidence="8">
    <location>
        <begin position="278"/>
        <end position="300"/>
    </location>
</feature>
<comment type="similarity">
    <text evidence="2">Belongs to the autoinducer-2 exporter (AI-2E) (TC 2.A.86) family.</text>
</comment>
<evidence type="ECO:0000256" key="4">
    <source>
        <dbReference type="ARBA" id="ARBA00022475"/>
    </source>
</evidence>
<keyword evidence="3" id="KW-0813">Transport</keyword>
<organism evidence="9 10">
    <name type="scientific">Alistipes finegoldii</name>
    <dbReference type="NCBI Taxonomy" id="214856"/>
    <lineage>
        <taxon>Bacteria</taxon>
        <taxon>Pseudomonadati</taxon>
        <taxon>Bacteroidota</taxon>
        <taxon>Bacteroidia</taxon>
        <taxon>Bacteroidales</taxon>
        <taxon>Rikenellaceae</taxon>
        <taxon>Alistipes</taxon>
    </lineage>
</organism>
<evidence type="ECO:0000256" key="8">
    <source>
        <dbReference type="SAM" id="Phobius"/>
    </source>
</evidence>
<comment type="subcellular location">
    <subcellularLocation>
        <location evidence="1">Cell membrane</location>
        <topology evidence="1">Multi-pass membrane protein</topology>
    </subcellularLocation>
</comment>
<keyword evidence="4" id="KW-1003">Cell membrane</keyword>
<feature type="transmembrane region" description="Helical" evidence="8">
    <location>
        <begin position="321"/>
        <end position="341"/>
    </location>
</feature>
<sequence>MRATPQTFLRFIAGAAVAAAVLFLVWYFRSIVVYVLISAVLAVMGNPLVKRLAALHIKGWKVPRWLAALATLIVIWVVLATLCSLFVPLVFNKIYQLSNVDFATVVASIEEPIARAQSYLHEFFAMPESTFSLSEALASALKQVIDIESLNTVFASIVNVVLSSVIAIFSITFITFFFLRDEGLFYAMITAMFPERYHENITRALDSVTLLLARYFTGILSESLLLMVAVSLTMMAFGMKAADAAFIGLVMGVMNVVPYAGPLIGGVVSVFVGIVTPIGGMTVGHTAVVIIGSLLILKGLDDFVLQPTLYSSRVKAHPLEIFLVILIAGSLAGILGMLLAIPSYTVLRVFAKEFFSQFSLVRKLTEKI</sequence>
<dbReference type="GO" id="GO:0005886">
    <property type="term" value="C:plasma membrane"/>
    <property type="evidence" value="ECO:0007669"/>
    <property type="project" value="UniProtKB-SubCell"/>
</dbReference>
<protein>
    <submittedName>
        <fullName evidence="9">AI-2E family transporter</fullName>
    </submittedName>
</protein>
<dbReference type="EMBL" id="BQOL01000001">
    <property type="protein sequence ID" value="GKI17551.1"/>
    <property type="molecule type" value="Genomic_DNA"/>
</dbReference>
<evidence type="ECO:0000256" key="7">
    <source>
        <dbReference type="ARBA" id="ARBA00023136"/>
    </source>
</evidence>
<dbReference type="Proteomes" id="UP001055105">
    <property type="component" value="Unassembled WGS sequence"/>
</dbReference>
<dbReference type="RefSeq" id="WP_009598703.1">
    <property type="nucleotide sequence ID" value="NZ_AP025581.1"/>
</dbReference>
<evidence type="ECO:0000256" key="2">
    <source>
        <dbReference type="ARBA" id="ARBA00009773"/>
    </source>
</evidence>
<evidence type="ECO:0000256" key="5">
    <source>
        <dbReference type="ARBA" id="ARBA00022692"/>
    </source>
</evidence>
<comment type="caution">
    <text evidence="9">The sequence shown here is derived from an EMBL/GenBank/DDBJ whole genome shotgun (WGS) entry which is preliminary data.</text>
</comment>
<feature type="transmembrane region" description="Helical" evidence="8">
    <location>
        <begin position="246"/>
        <end position="272"/>
    </location>
</feature>
<feature type="transmembrane region" description="Helical" evidence="8">
    <location>
        <begin position="153"/>
        <end position="179"/>
    </location>
</feature>
<dbReference type="PANTHER" id="PTHR21716:SF53">
    <property type="entry name" value="PERMEASE PERM-RELATED"/>
    <property type="match status" value="1"/>
</dbReference>
<reference evidence="9" key="1">
    <citation type="submission" date="2022-01" db="EMBL/GenBank/DDBJ databases">
        <title>Novel bile acid biosynthetic pathways are enriched in the microbiome of centenarians.</title>
        <authorList>
            <person name="Sato Y."/>
            <person name="Atarashi K."/>
            <person name="Plichta R.D."/>
            <person name="Arai Y."/>
            <person name="Sasajima S."/>
            <person name="Kearney M.S."/>
            <person name="Suda W."/>
            <person name="Takeshita K."/>
            <person name="Sasaki T."/>
            <person name="Okamoto S."/>
            <person name="Skelly N.A."/>
            <person name="Okamura Y."/>
            <person name="Vlamakis H."/>
            <person name="Li Y."/>
            <person name="Tanoue T."/>
            <person name="Takei H."/>
            <person name="Nittono H."/>
            <person name="Narushima S."/>
            <person name="Irie J."/>
            <person name="Itoh H."/>
            <person name="Moriya K."/>
            <person name="Sugiura Y."/>
            <person name="Suematsu M."/>
            <person name="Moritoki N."/>
            <person name="Shibata S."/>
            <person name="Littman R.D."/>
            <person name="Fischbach A.M."/>
            <person name="Uwamino Y."/>
            <person name="Inoue T."/>
            <person name="Honda A."/>
            <person name="Hattori M."/>
            <person name="Murai T."/>
            <person name="Xavier J.R."/>
            <person name="Hirose N."/>
            <person name="Honda K."/>
        </authorList>
    </citation>
    <scope>NUCLEOTIDE SEQUENCE</scope>
    <source>
        <strain evidence="9">CE91-St16</strain>
    </source>
</reference>
<dbReference type="Pfam" id="PF01594">
    <property type="entry name" value="AI-2E_transport"/>
    <property type="match status" value="1"/>
</dbReference>
<keyword evidence="6 8" id="KW-1133">Transmembrane helix</keyword>
<name>A0AA37KSQ9_9BACT</name>
<evidence type="ECO:0000256" key="3">
    <source>
        <dbReference type="ARBA" id="ARBA00022448"/>
    </source>
</evidence>
<feature type="transmembrane region" description="Helical" evidence="8">
    <location>
        <begin position="7"/>
        <end position="28"/>
    </location>
</feature>
<evidence type="ECO:0000256" key="6">
    <source>
        <dbReference type="ARBA" id="ARBA00022989"/>
    </source>
</evidence>